<accession>A0A173WRM8</accession>
<evidence type="ECO:0000256" key="4">
    <source>
        <dbReference type="ARBA" id="ARBA00022692"/>
    </source>
</evidence>
<organism evidence="9 10">
    <name type="scientific">Mitsuokella jalaludinii</name>
    <dbReference type="NCBI Taxonomy" id="187979"/>
    <lineage>
        <taxon>Bacteria</taxon>
        <taxon>Bacillati</taxon>
        <taxon>Bacillota</taxon>
        <taxon>Negativicutes</taxon>
        <taxon>Selenomonadales</taxon>
        <taxon>Selenomonadaceae</taxon>
        <taxon>Mitsuokella</taxon>
    </lineage>
</organism>
<feature type="transmembrane region" description="Helical" evidence="7">
    <location>
        <begin position="163"/>
        <end position="182"/>
    </location>
</feature>
<dbReference type="Proteomes" id="UP000095546">
    <property type="component" value="Unassembled WGS sequence"/>
</dbReference>
<dbReference type="GO" id="GO:0022857">
    <property type="term" value="F:transmembrane transporter activity"/>
    <property type="evidence" value="ECO:0007669"/>
    <property type="project" value="InterPro"/>
</dbReference>
<dbReference type="SUPFAM" id="SSF103473">
    <property type="entry name" value="MFS general substrate transporter"/>
    <property type="match status" value="1"/>
</dbReference>
<dbReference type="AlphaFoldDB" id="A0A173WRM8"/>
<dbReference type="Gene3D" id="1.20.1250.20">
    <property type="entry name" value="MFS general substrate transporter like domains"/>
    <property type="match status" value="1"/>
</dbReference>
<gene>
    <name evidence="9" type="primary">ydhP</name>
    <name evidence="9" type="ORF">ERS852385_00344</name>
</gene>
<feature type="transmembrane region" description="Helical" evidence="7">
    <location>
        <begin position="356"/>
        <end position="374"/>
    </location>
</feature>
<feature type="transmembrane region" description="Helical" evidence="7">
    <location>
        <begin position="330"/>
        <end position="350"/>
    </location>
</feature>
<dbReference type="EMBL" id="CYYU01000001">
    <property type="protein sequence ID" value="CUN41005.1"/>
    <property type="molecule type" value="Genomic_DNA"/>
</dbReference>
<feature type="transmembrane region" description="Helical" evidence="7">
    <location>
        <begin position="270"/>
        <end position="288"/>
    </location>
</feature>
<feature type="transmembrane region" description="Helical" evidence="7">
    <location>
        <begin position="294"/>
        <end position="318"/>
    </location>
</feature>
<protein>
    <submittedName>
        <fullName evidence="9">Inner membrane transport protein ydhP</fullName>
    </submittedName>
</protein>
<evidence type="ECO:0000256" key="6">
    <source>
        <dbReference type="ARBA" id="ARBA00023136"/>
    </source>
</evidence>
<sequence>MKRQQLLLLILAFGVFSILNTEMGIIGILPMAAEMYQVDIVQAGMLVSLFALGVAIAGPTMPLLFSRFNRKHVMLLVLGVFTICNALAVVASDFQLLLVLRVVPAFFHPVYCALAFSVAAASVAPEDAPRAVARINMGVAAGMVVGVPISNVLAATFDFSMAMVFFAGVTGLMFLLTMAFVPDLPVTQPMRYGAQLSVLKRPPVWLAIVAVICLNGSIFGVYNYLADYLQKVAALPGELIAALLLVYGLLNICGSYLGGNLLARCPSTTVRLFPLCTIALYCLLFVGGGKLLPLLAALIVAWGILGGINANINQYLLACVASDAPDFSNGLFLTAANLGCMAGTMISGFFIRSLGLPFVVCGGLLLAAAALLLTKFVHCRADEQQATDCPIGS</sequence>
<keyword evidence="10" id="KW-1185">Reference proteome</keyword>
<dbReference type="PANTHER" id="PTHR43124:SF3">
    <property type="entry name" value="CHLORAMPHENICOL EFFLUX PUMP RV0191"/>
    <property type="match status" value="1"/>
</dbReference>
<feature type="transmembrane region" description="Helical" evidence="7">
    <location>
        <begin position="203"/>
        <end position="225"/>
    </location>
</feature>
<keyword evidence="6 7" id="KW-0472">Membrane</keyword>
<dbReference type="CDD" id="cd17324">
    <property type="entry name" value="MFS_NepI_like"/>
    <property type="match status" value="1"/>
</dbReference>
<dbReference type="InterPro" id="IPR050189">
    <property type="entry name" value="MFS_Efflux_Transporters"/>
</dbReference>
<feature type="transmembrane region" description="Helical" evidence="7">
    <location>
        <begin position="237"/>
        <end position="258"/>
    </location>
</feature>
<keyword evidence="4 7" id="KW-0812">Transmembrane</keyword>
<feature type="transmembrane region" description="Helical" evidence="7">
    <location>
        <begin position="40"/>
        <end position="61"/>
    </location>
</feature>
<proteinExistence type="predicted"/>
<evidence type="ECO:0000256" key="5">
    <source>
        <dbReference type="ARBA" id="ARBA00022989"/>
    </source>
</evidence>
<evidence type="ECO:0000313" key="9">
    <source>
        <dbReference type="EMBL" id="CUN41005.1"/>
    </source>
</evidence>
<dbReference type="InterPro" id="IPR011701">
    <property type="entry name" value="MFS"/>
</dbReference>
<reference evidence="9 10" key="1">
    <citation type="submission" date="2015-09" db="EMBL/GenBank/DDBJ databases">
        <authorList>
            <consortium name="Pathogen Informatics"/>
        </authorList>
    </citation>
    <scope>NUCLEOTIDE SEQUENCE [LARGE SCALE GENOMIC DNA]</scope>
    <source>
        <strain evidence="9 10">2789STDY5608828</strain>
    </source>
</reference>
<dbReference type="RefSeq" id="WP_055160108.1">
    <property type="nucleotide sequence ID" value="NZ_CABIWZ010000001.1"/>
</dbReference>
<dbReference type="OrthoDB" id="199773at2"/>
<dbReference type="GO" id="GO:0005886">
    <property type="term" value="C:plasma membrane"/>
    <property type="evidence" value="ECO:0007669"/>
    <property type="project" value="UniProtKB-SubCell"/>
</dbReference>
<dbReference type="InterPro" id="IPR020846">
    <property type="entry name" value="MFS_dom"/>
</dbReference>
<evidence type="ECO:0000256" key="7">
    <source>
        <dbReference type="SAM" id="Phobius"/>
    </source>
</evidence>
<keyword evidence="3" id="KW-1003">Cell membrane</keyword>
<name>A0A173WRM8_9FIRM</name>
<evidence type="ECO:0000256" key="3">
    <source>
        <dbReference type="ARBA" id="ARBA00022475"/>
    </source>
</evidence>
<dbReference type="STRING" id="187979.ERS852385_00344"/>
<feature type="transmembrane region" description="Helical" evidence="7">
    <location>
        <begin position="135"/>
        <end position="157"/>
    </location>
</feature>
<feature type="transmembrane region" description="Helical" evidence="7">
    <location>
        <begin position="73"/>
        <end position="92"/>
    </location>
</feature>
<evidence type="ECO:0000256" key="1">
    <source>
        <dbReference type="ARBA" id="ARBA00004651"/>
    </source>
</evidence>
<feature type="transmembrane region" description="Helical" evidence="7">
    <location>
        <begin position="98"/>
        <end position="123"/>
    </location>
</feature>
<dbReference type="Pfam" id="PF07690">
    <property type="entry name" value="MFS_1"/>
    <property type="match status" value="1"/>
</dbReference>
<evidence type="ECO:0000259" key="8">
    <source>
        <dbReference type="PROSITE" id="PS50850"/>
    </source>
</evidence>
<feature type="domain" description="Major facilitator superfamily (MFS) profile" evidence="8">
    <location>
        <begin position="7"/>
        <end position="380"/>
    </location>
</feature>
<evidence type="ECO:0000313" key="10">
    <source>
        <dbReference type="Proteomes" id="UP000095546"/>
    </source>
</evidence>
<evidence type="ECO:0000256" key="2">
    <source>
        <dbReference type="ARBA" id="ARBA00022448"/>
    </source>
</evidence>
<dbReference type="PANTHER" id="PTHR43124">
    <property type="entry name" value="PURINE EFFLUX PUMP PBUE"/>
    <property type="match status" value="1"/>
</dbReference>
<keyword evidence="5 7" id="KW-1133">Transmembrane helix</keyword>
<dbReference type="InterPro" id="IPR036259">
    <property type="entry name" value="MFS_trans_sf"/>
</dbReference>
<keyword evidence="2" id="KW-0813">Transport</keyword>
<comment type="subcellular location">
    <subcellularLocation>
        <location evidence="1">Cell membrane</location>
        <topology evidence="1">Multi-pass membrane protein</topology>
    </subcellularLocation>
</comment>
<dbReference type="eggNOG" id="COG2814">
    <property type="taxonomic scope" value="Bacteria"/>
</dbReference>
<dbReference type="PROSITE" id="PS50850">
    <property type="entry name" value="MFS"/>
    <property type="match status" value="1"/>
</dbReference>